<evidence type="ECO:0000256" key="7">
    <source>
        <dbReference type="PIRSR" id="PIRSR000106-3"/>
    </source>
</evidence>
<dbReference type="PANTHER" id="PTHR43237:SF4">
    <property type="entry name" value="NADP-DEPENDENT MALIC ENZYME"/>
    <property type="match status" value="1"/>
</dbReference>
<evidence type="ECO:0000313" key="11">
    <source>
        <dbReference type="EMBL" id="PLT47759.1"/>
    </source>
</evidence>
<gene>
    <name evidence="11" type="ORF">B8V81_0666</name>
</gene>
<dbReference type="SMART" id="SM01274">
    <property type="entry name" value="malic"/>
    <property type="match status" value="1"/>
</dbReference>
<dbReference type="InterPro" id="IPR036291">
    <property type="entry name" value="NAD(P)-bd_dom_sf"/>
</dbReference>
<dbReference type="InterPro" id="IPR015884">
    <property type="entry name" value="Malic_enzyme_CS"/>
</dbReference>
<dbReference type="GO" id="GO:0051287">
    <property type="term" value="F:NAD binding"/>
    <property type="evidence" value="ECO:0007669"/>
    <property type="project" value="InterPro"/>
</dbReference>
<evidence type="ECO:0000256" key="8">
    <source>
        <dbReference type="RuleBase" id="RU003427"/>
    </source>
</evidence>
<comment type="cofactor">
    <cofactor evidence="7">
        <name>Mg(2+)</name>
        <dbReference type="ChEBI" id="CHEBI:18420"/>
    </cofactor>
    <cofactor evidence="7">
        <name>Mn(2+)</name>
        <dbReference type="ChEBI" id="CHEBI:29035"/>
    </cofactor>
    <text evidence="7">Divalent metal cations. Prefers magnesium or manganese.</text>
</comment>
<dbReference type="InterPro" id="IPR051674">
    <property type="entry name" value="Malate_Decarboxylase"/>
</dbReference>
<dbReference type="SMART" id="SM00919">
    <property type="entry name" value="Malic_M"/>
    <property type="match status" value="1"/>
</dbReference>
<dbReference type="Gene3D" id="3.40.50.720">
    <property type="entry name" value="NAD(P)-binding Rossmann-like Domain"/>
    <property type="match status" value="1"/>
</dbReference>
<feature type="binding site" evidence="6">
    <location>
        <position position="392"/>
    </location>
    <ligand>
        <name>(S)-malate</name>
        <dbReference type="ChEBI" id="CHEBI:15589"/>
    </ligand>
</feature>
<dbReference type="PIRSF" id="PIRSF000106">
    <property type="entry name" value="ME"/>
    <property type="match status" value="1"/>
</dbReference>
<evidence type="ECO:0000256" key="4">
    <source>
        <dbReference type="ARBA" id="ARBA00023002"/>
    </source>
</evidence>
<evidence type="ECO:0000259" key="9">
    <source>
        <dbReference type="SMART" id="SM00919"/>
    </source>
</evidence>
<dbReference type="EMBL" id="NFEZ01000002">
    <property type="protein sequence ID" value="PLT47759.1"/>
    <property type="molecule type" value="Genomic_DNA"/>
</dbReference>
<evidence type="ECO:0000256" key="2">
    <source>
        <dbReference type="ARBA" id="ARBA00008785"/>
    </source>
</evidence>
<dbReference type="InterPro" id="IPR046346">
    <property type="entry name" value="Aminoacid_DH-like_N_sf"/>
</dbReference>
<sequence>MSIPAGASTPIILRLELSRSTASFAQIATVIGDTGGDIVAIDVTRSDAASTVRDLTVNVYERSHADRIAAAVGRLPGVRVLQVSDQTFLLHIGGKIETTPKTPIKNRDDLSRVYTPGVARVCMAIHEKPSRAHTLTIKRNTIAVVSDGSAVLGLGNIGPQAAMPVMEGKAVLFKQFAGVDAFPICLNTQDTEEIIAIVKALSPTFGGINLEDISAPRCFEIERRLAEELDIPVFHDDQHGTAVVLLAGLLNAVKLTGKTLESCKIVVCGIGAAGTACSKMLMAAGVTNIIGVDREGALVPGKSYANEFWQWYADNSNPFRLEGSLSDVIEDADIFIGVSGPGVLKAEDLKKMAVDPIVFAMANPTPEILPEEAAPYVRVMATGRSDYPNQINNVLCFPGIFRGILDCRASRVTEEMKLAAAKAIASVVTDEELNEQYIIPSVFNHLVVERVREAVIEAAYASGVARKETPSKPRASSPTPI</sequence>
<name>A0A2N5NBM8_9BACL</name>
<comment type="similarity">
    <text evidence="2 8">Belongs to the malic enzymes family.</text>
</comment>
<keyword evidence="4 11" id="KW-0560">Oxidoreductase</keyword>
<evidence type="ECO:0000256" key="1">
    <source>
        <dbReference type="ARBA" id="ARBA00001936"/>
    </source>
</evidence>
<comment type="cofactor">
    <cofactor evidence="1">
        <name>Mn(2+)</name>
        <dbReference type="ChEBI" id="CHEBI:29035"/>
    </cofactor>
</comment>
<dbReference type="InterPro" id="IPR012302">
    <property type="entry name" value="Malic_NAD-bd"/>
</dbReference>
<feature type="binding site" evidence="7">
    <location>
        <position position="212"/>
    </location>
    <ligand>
        <name>a divalent metal cation</name>
        <dbReference type="ChEBI" id="CHEBI:60240"/>
    </ligand>
</feature>
<evidence type="ECO:0000256" key="6">
    <source>
        <dbReference type="PIRSR" id="PIRSR000106-2"/>
    </source>
</evidence>
<dbReference type="FunFam" id="3.40.50.10380:FF:000003">
    <property type="entry name" value="NADP-dependent malic enzyme"/>
    <property type="match status" value="1"/>
</dbReference>
<evidence type="ECO:0000313" key="12">
    <source>
        <dbReference type="Proteomes" id="UP000234789"/>
    </source>
</evidence>
<dbReference type="Gene3D" id="3.40.50.10380">
    <property type="entry name" value="Malic enzyme, N-terminal domain"/>
    <property type="match status" value="1"/>
</dbReference>
<dbReference type="SUPFAM" id="SSF51735">
    <property type="entry name" value="NAD(P)-binding Rossmann-fold domains"/>
    <property type="match status" value="1"/>
</dbReference>
<dbReference type="InterPro" id="IPR045213">
    <property type="entry name" value="Malic_NAD-bd_bact_type"/>
</dbReference>
<dbReference type="Pfam" id="PF00390">
    <property type="entry name" value="malic"/>
    <property type="match status" value="1"/>
</dbReference>
<accession>A0A2N5NBM8</accession>
<dbReference type="PANTHER" id="PTHR43237">
    <property type="entry name" value="NADP-DEPENDENT MALIC ENZYME"/>
    <property type="match status" value="1"/>
</dbReference>
<dbReference type="PRINTS" id="PR00072">
    <property type="entry name" value="MALOXRDTASE"/>
</dbReference>
<keyword evidence="3 7" id="KW-0479">Metal-binding</keyword>
<dbReference type="InterPro" id="IPR037062">
    <property type="entry name" value="Malic_N_dom_sf"/>
</dbReference>
<protein>
    <submittedName>
        <fullName evidence="11">NADP-dependent malic enzyme</fullName>
        <ecNumber evidence="11">1.1.1.40</ecNumber>
    </submittedName>
</protein>
<dbReference type="Proteomes" id="UP000234789">
    <property type="component" value="Unassembled WGS sequence"/>
</dbReference>
<dbReference type="FunFam" id="3.40.50.720:FF:000095">
    <property type="entry name" value="NADP-dependent malic enzyme"/>
    <property type="match status" value="1"/>
</dbReference>
<dbReference type="EC" id="1.1.1.40" evidence="11"/>
<dbReference type="GO" id="GO:0046872">
    <property type="term" value="F:metal ion binding"/>
    <property type="evidence" value="ECO:0007669"/>
    <property type="project" value="UniProtKB-KW"/>
</dbReference>
<proteinExistence type="inferred from homology"/>
<dbReference type="AlphaFoldDB" id="A0A2N5NBM8"/>
<evidence type="ECO:0000259" key="10">
    <source>
        <dbReference type="SMART" id="SM01274"/>
    </source>
</evidence>
<feature type="binding site" evidence="7">
    <location>
        <position position="211"/>
    </location>
    <ligand>
        <name>a divalent metal cation</name>
        <dbReference type="ChEBI" id="CHEBI:60240"/>
    </ligand>
</feature>
<feature type="binding site" evidence="7">
    <location>
        <position position="237"/>
    </location>
    <ligand>
        <name>a divalent metal cation</name>
        <dbReference type="ChEBI" id="CHEBI:60240"/>
    </ligand>
</feature>
<dbReference type="SUPFAM" id="SSF53223">
    <property type="entry name" value="Aminoacid dehydrogenase-like, N-terminal domain"/>
    <property type="match status" value="1"/>
</dbReference>
<dbReference type="RefSeq" id="WP_028598634.1">
    <property type="nucleotide sequence ID" value="NZ_BIMM01000028.1"/>
</dbReference>
<keyword evidence="12" id="KW-1185">Reference proteome</keyword>
<dbReference type="Pfam" id="PF03949">
    <property type="entry name" value="Malic_M"/>
    <property type="match status" value="1"/>
</dbReference>
<dbReference type="PROSITE" id="PS00331">
    <property type="entry name" value="MALIC_ENZYMES"/>
    <property type="match status" value="1"/>
</dbReference>
<dbReference type="OrthoDB" id="9805787at2"/>
<reference evidence="11 12" key="1">
    <citation type="submission" date="2017-05" db="EMBL/GenBank/DDBJ databases">
        <title>Functional genome analysis of Paenibacillus pasadenensis strain R16: insights on endophytic life style and antifungal activity.</title>
        <authorList>
            <person name="Passera A."/>
            <person name="Marcolungo L."/>
            <person name="Casati P."/>
            <person name="Brasca M."/>
            <person name="Quaglino F."/>
            <person name="Delledonne M."/>
        </authorList>
    </citation>
    <scope>NUCLEOTIDE SEQUENCE [LARGE SCALE GENOMIC DNA]</scope>
    <source>
        <strain evidence="11 12">R16</strain>
    </source>
</reference>
<dbReference type="InterPro" id="IPR001891">
    <property type="entry name" value="Malic_OxRdtase"/>
</dbReference>
<feature type="active site" description="Proton donor" evidence="5">
    <location>
        <position position="114"/>
    </location>
</feature>
<dbReference type="InterPro" id="IPR012301">
    <property type="entry name" value="Malic_N_dom"/>
</dbReference>
<comment type="caution">
    <text evidence="11">The sequence shown here is derived from an EMBL/GenBank/DDBJ whole genome shotgun (WGS) entry which is preliminary data.</text>
</comment>
<feature type="binding site" evidence="6">
    <location>
        <position position="363"/>
    </location>
    <ligand>
        <name>(S)-malate</name>
        <dbReference type="ChEBI" id="CHEBI:15589"/>
    </ligand>
</feature>
<dbReference type="CDD" id="cd05311">
    <property type="entry name" value="NAD_bind_2_malic_enz"/>
    <property type="match status" value="1"/>
</dbReference>
<organism evidence="11 12">
    <name type="scientific">Paenibacillus pasadenensis</name>
    <dbReference type="NCBI Taxonomy" id="217090"/>
    <lineage>
        <taxon>Bacteria</taxon>
        <taxon>Bacillati</taxon>
        <taxon>Bacillota</taxon>
        <taxon>Bacilli</taxon>
        <taxon>Bacillales</taxon>
        <taxon>Paenibacillaceae</taxon>
        <taxon>Paenibacillus</taxon>
    </lineage>
</organism>
<feature type="active site" description="Proton acceptor" evidence="5">
    <location>
        <position position="169"/>
    </location>
</feature>
<feature type="domain" description="Malic enzyme N-terminal" evidence="10">
    <location>
        <begin position="93"/>
        <end position="226"/>
    </location>
</feature>
<evidence type="ECO:0000256" key="5">
    <source>
        <dbReference type="PIRSR" id="PIRSR000106-1"/>
    </source>
</evidence>
<feature type="domain" description="Malic enzyme NAD-binding" evidence="9">
    <location>
        <begin position="238"/>
        <end position="460"/>
    </location>
</feature>
<evidence type="ECO:0000256" key="3">
    <source>
        <dbReference type="ARBA" id="ARBA00022723"/>
    </source>
</evidence>
<dbReference type="GO" id="GO:0004473">
    <property type="term" value="F:malate dehydrogenase (decarboxylating) (NADP+) activity"/>
    <property type="evidence" value="ECO:0007669"/>
    <property type="project" value="UniProtKB-EC"/>
</dbReference>